<evidence type="ECO:0008006" key="4">
    <source>
        <dbReference type="Google" id="ProtNLM"/>
    </source>
</evidence>
<feature type="signal peptide" evidence="1">
    <location>
        <begin position="1"/>
        <end position="29"/>
    </location>
</feature>
<evidence type="ECO:0000313" key="2">
    <source>
        <dbReference type="EMBL" id="GEO14833.1"/>
    </source>
</evidence>
<evidence type="ECO:0000313" key="3">
    <source>
        <dbReference type="Proteomes" id="UP000321085"/>
    </source>
</evidence>
<keyword evidence="3" id="KW-1185">Reference proteome</keyword>
<keyword evidence="1" id="KW-0732">Signal</keyword>
<sequence length="259" mass="26097">MRNRRIGEAVGLAVAFTVISLAAANSSRAADCPVSQEQLASALKASVKASGGPSNGGFDTHQWASVVTRDGTVCAVAFSGNKPDDQWPGSRVVAMAKANTANAFSTKQMALSTANLFAPAQPGQSLYGIVQAGPPSPEANLGDSAQFGTSSDPALGKRIGGTVVFGGGLALYNESGVIGGIGVSGDTSCADHNVVWRVRTALGLDKTPQKDAIVYDLGPDGKSASGFGHVKCPGHEADIAHELGAGIGGYSLSGLTPSK</sequence>
<dbReference type="InterPro" id="IPR038084">
    <property type="entry name" value="PduO/GlcC-like_sf"/>
</dbReference>
<comment type="caution">
    <text evidence="2">The sequence shown here is derived from an EMBL/GenBank/DDBJ whole genome shotgun (WGS) entry which is preliminary data.</text>
</comment>
<reference evidence="2 3" key="1">
    <citation type="submission" date="2019-07" db="EMBL/GenBank/DDBJ databases">
        <title>Whole genome shotgun sequence of Microvirga aerophila NBRC 106136.</title>
        <authorList>
            <person name="Hosoyama A."/>
            <person name="Uohara A."/>
            <person name="Ohji S."/>
            <person name="Ichikawa N."/>
        </authorList>
    </citation>
    <scope>NUCLEOTIDE SEQUENCE [LARGE SCALE GENOMIC DNA]</scope>
    <source>
        <strain evidence="2 3">NBRC 106136</strain>
    </source>
</reference>
<dbReference type="RefSeq" id="WP_114187198.1">
    <property type="nucleotide sequence ID" value="NZ_BJYU01000031.1"/>
</dbReference>
<dbReference type="OrthoDB" id="263920at2"/>
<gene>
    <name evidence="2" type="ORF">MAE02_25290</name>
</gene>
<organism evidence="2 3">
    <name type="scientific">Microvirga aerophila</name>
    <dbReference type="NCBI Taxonomy" id="670291"/>
    <lineage>
        <taxon>Bacteria</taxon>
        <taxon>Pseudomonadati</taxon>
        <taxon>Pseudomonadota</taxon>
        <taxon>Alphaproteobacteria</taxon>
        <taxon>Hyphomicrobiales</taxon>
        <taxon>Methylobacteriaceae</taxon>
        <taxon>Microvirga</taxon>
    </lineage>
</organism>
<dbReference type="SUPFAM" id="SSF143744">
    <property type="entry name" value="GlcG-like"/>
    <property type="match status" value="1"/>
</dbReference>
<dbReference type="InterPro" id="IPR005624">
    <property type="entry name" value="PduO/GlcC-like"/>
</dbReference>
<evidence type="ECO:0000256" key="1">
    <source>
        <dbReference type="SAM" id="SignalP"/>
    </source>
</evidence>
<dbReference type="AlphaFoldDB" id="A0A512BS73"/>
<proteinExistence type="predicted"/>
<name>A0A512BS73_9HYPH</name>
<dbReference type="Proteomes" id="UP000321085">
    <property type="component" value="Unassembled WGS sequence"/>
</dbReference>
<protein>
    <recommendedName>
        <fullName evidence="4">Heme-binding protein</fullName>
    </recommendedName>
</protein>
<dbReference type="EMBL" id="BJYU01000031">
    <property type="protein sequence ID" value="GEO14833.1"/>
    <property type="molecule type" value="Genomic_DNA"/>
</dbReference>
<dbReference type="Gene3D" id="3.30.450.150">
    <property type="entry name" value="Haem-degrading domain"/>
    <property type="match status" value="1"/>
</dbReference>
<dbReference type="Pfam" id="PF03928">
    <property type="entry name" value="HbpS-like"/>
    <property type="match status" value="1"/>
</dbReference>
<accession>A0A512BS73</accession>
<feature type="chain" id="PRO_5021989513" description="Heme-binding protein" evidence="1">
    <location>
        <begin position="30"/>
        <end position="259"/>
    </location>
</feature>